<organism evidence="1">
    <name type="scientific">uncultured Sphingomonadaceae bacterium</name>
    <dbReference type="NCBI Taxonomy" id="169976"/>
    <lineage>
        <taxon>Bacteria</taxon>
        <taxon>Pseudomonadati</taxon>
        <taxon>Pseudomonadota</taxon>
        <taxon>Alphaproteobacteria</taxon>
        <taxon>Sphingomonadales</taxon>
        <taxon>Sphingomonadaceae</taxon>
        <taxon>environmental samples</taxon>
    </lineage>
</organism>
<sequence>MSAPQVHASRITEHVVRLGERHPPVDLASADYSVVDPEAVRSRFADVLEY</sequence>
<proteinExistence type="predicted"/>
<dbReference type="AlphaFoldDB" id="A0A6J4S433"/>
<name>A0A6J4S433_9SPHN</name>
<accession>A0A6J4S433</accession>
<feature type="non-terminal residue" evidence="1">
    <location>
        <position position="50"/>
    </location>
</feature>
<dbReference type="EMBL" id="CADCVX010000022">
    <property type="protein sequence ID" value="CAA9482359.1"/>
    <property type="molecule type" value="Genomic_DNA"/>
</dbReference>
<evidence type="ECO:0000313" key="1">
    <source>
        <dbReference type="EMBL" id="CAA9482359.1"/>
    </source>
</evidence>
<reference evidence="1" key="1">
    <citation type="submission" date="2020-02" db="EMBL/GenBank/DDBJ databases">
        <authorList>
            <person name="Meier V. D."/>
        </authorList>
    </citation>
    <scope>NUCLEOTIDE SEQUENCE</scope>
    <source>
        <strain evidence="1">AVDCRST_MAG91</strain>
    </source>
</reference>
<protein>
    <submittedName>
        <fullName evidence="1">Uncharacterized protein</fullName>
    </submittedName>
</protein>
<gene>
    <name evidence="1" type="ORF">AVDCRST_MAG91-86</name>
</gene>